<dbReference type="InterPro" id="IPR011013">
    <property type="entry name" value="Gal_mutarotase_sf_dom"/>
</dbReference>
<dbReference type="InterPro" id="IPR005195">
    <property type="entry name" value="Glyco_hydro_65_M"/>
</dbReference>
<comment type="caution">
    <text evidence="8">The sequence shown here is derived from an EMBL/GenBank/DDBJ whole genome shotgun (WGS) entry which is preliminary data.</text>
</comment>
<keyword evidence="9" id="KW-1185">Reference proteome</keyword>
<dbReference type="Gene3D" id="1.50.10.10">
    <property type="match status" value="1"/>
</dbReference>
<dbReference type="Pfam" id="PF03636">
    <property type="entry name" value="Glyco_hydro_65N"/>
    <property type="match status" value="1"/>
</dbReference>
<dbReference type="PANTHER" id="PTHR11051">
    <property type="entry name" value="GLYCOSYL HYDROLASE-RELATED"/>
    <property type="match status" value="1"/>
</dbReference>
<evidence type="ECO:0000259" key="6">
    <source>
        <dbReference type="Pfam" id="PF03633"/>
    </source>
</evidence>
<feature type="domain" description="Glycoside hydrolase family 65 C-terminal" evidence="6">
    <location>
        <begin position="691"/>
        <end position="727"/>
    </location>
</feature>
<name>A0A8J3MS32_9CHLR</name>
<dbReference type="EMBL" id="BNJF01000001">
    <property type="protein sequence ID" value="GHO45655.1"/>
    <property type="molecule type" value="Genomic_DNA"/>
</dbReference>
<organism evidence="8 9">
    <name type="scientific">Ktedonospora formicarum</name>
    <dbReference type="NCBI Taxonomy" id="2778364"/>
    <lineage>
        <taxon>Bacteria</taxon>
        <taxon>Bacillati</taxon>
        <taxon>Chloroflexota</taxon>
        <taxon>Ktedonobacteria</taxon>
        <taxon>Ktedonobacterales</taxon>
        <taxon>Ktedonobacteraceae</taxon>
        <taxon>Ktedonospora</taxon>
    </lineage>
</organism>
<comment type="similarity">
    <text evidence="1">Belongs to the glycosyl hydrolase 65 family.</text>
</comment>
<protein>
    <submittedName>
        <fullName evidence="8">Kojibiose phosphorylase</fullName>
    </submittedName>
</protein>
<evidence type="ECO:0000313" key="8">
    <source>
        <dbReference type="EMBL" id="GHO45655.1"/>
    </source>
</evidence>
<dbReference type="SUPFAM" id="SSF48208">
    <property type="entry name" value="Six-hairpin glycosidases"/>
    <property type="match status" value="1"/>
</dbReference>
<dbReference type="GO" id="GO:0016757">
    <property type="term" value="F:glycosyltransferase activity"/>
    <property type="evidence" value="ECO:0007669"/>
    <property type="project" value="UniProtKB-KW"/>
</dbReference>
<dbReference type="Gene3D" id="2.70.98.40">
    <property type="entry name" value="Glycoside hydrolase, family 65, N-terminal domain"/>
    <property type="match status" value="1"/>
</dbReference>
<dbReference type="Pfam" id="PF03632">
    <property type="entry name" value="Glyco_hydro_65m"/>
    <property type="match status" value="1"/>
</dbReference>
<dbReference type="InterPro" id="IPR005194">
    <property type="entry name" value="Glyco_hydro_65_C"/>
</dbReference>
<evidence type="ECO:0000256" key="2">
    <source>
        <dbReference type="ARBA" id="ARBA00022676"/>
    </source>
</evidence>
<dbReference type="InterPro" id="IPR005196">
    <property type="entry name" value="Glyco_hydro_65_N"/>
</dbReference>
<dbReference type="PANTHER" id="PTHR11051:SF8">
    <property type="entry name" value="PROTEIN-GLUCOSYLGALACTOSYLHYDROXYLYSINE GLUCOSIDASE"/>
    <property type="match status" value="1"/>
</dbReference>
<dbReference type="SUPFAM" id="SSF74650">
    <property type="entry name" value="Galactose mutarotase-like"/>
    <property type="match status" value="1"/>
</dbReference>
<sequence length="728" mass="82889">MNHWHINEDTFDPTLKHILSQETVFTIGNGYFCTRGTFEEGYPRDNVATLLYGVFDHIPIAKEELANAPDWTRIQLFINGERFRLDRGIILGYHRSLNIRQGTVQRSVLWISPSGVTVRVTSERFASLDDEHVGAIRYSAKIEDAPGGEPCEISVISALNTAEGNYDVLHLETVDQSNVDDIQWLHCETKKTLVQIAMATTFDSETTGFTKEILNSDIAPGIRYNGVLQQGQTFDATKLVTIYTSRDAVNDPRNAAIQHIQKLFADTKQPYDQLLANSREAWNAFWERADILIVEDKEAQIGARYNIYQLRINVSSHDSRYSVAAKGLTGFGYRGHIFHDTEIFMLPFYTYVMPEVARNLLIYRYRLLDAARVKAANNGFQGAQFPWESTLSGEETTPSSIIHPETGEVIPVLNGFIELHITASIAYAVWRYWRVTGDDTFMEKFGAEILLDTALFWVSRVEEDPERGDYVINDVIGPDEWHEHVNNNTFTNYMAKKNIEYGLAIIDWLEQHAPEKAEQLTSKLDLSEQDFSHWHDVANKIRILQDPQTGLFEQFEGFFNLEPLDQSKYHNRTDSYQGILGVHAIQKYRVIKQADVLMLLTILAEEFDEKTKRANWDYYYPITDHDYGSSLTPALHAILACELGETQIAYKLFMKGALVDIKNLRGNTPEGIHAACSGAVWQALAFGFAGLRNEDGKLTTHPHLPENWSRLAFSVQFHSKELPVDITR</sequence>
<dbReference type="InterPro" id="IPR008928">
    <property type="entry name" value="6-hairpin_glycosidase_sf"/>
</dbReference>
<dbReference type="GO" id="GO:0005975">
    <property type="term" value="P:carbohydrate metabolic process"/>
    <property type="evidence" value="ECO:0007669"/>
    <property type="project" value="InterPro"/>
</dbReference>
<dbReference type="AlphaFoldDB" id="A0A8J3MS32"/>
<dbReference type="PIRSF" id="PIRSF036289">
    <property type="entry name" value="Glycosyl_hydrolase_malt_phosph"/>
    <property type="match status" value="1"/>
</dbReference>
<proteinExistence type="inferred from homology"/>
<dbReference type="GO" id="GO:0004553">
    <property type="term" value="F:hydrolase activity, hydrolyzing O-glycosyl compounds"/>
    <property type="evidence" value="ECO:0007669"/>
    <property type="project" value="TreeGrafter"/>
</dbReference>
<feature type="domain" description="Glycoside hydrolase family 65 central catalytic" evidence="5">
    <location>
        <begin position="304"/>
        <end position="682"/>
    </location>
</feature>
<feature type="domain" description="Glycoside hydrolase family 65 N-terminal" evidence="7">
    <location>
        <begin position="8"/>
        <end position="246"/>
    </location>
</feature>
<accession>A0A8J3MS32</accession>
<keyword evidence="3" id="KW-0808">Transferase</keyword>
<dbReference type="InterPro" id="IPR017045">
    <property type="entry name" value="Malt_Pase/Glycosyl_Hdrlase"/>
</dbReference>
<evidence type="ECO:0000256" key="4">
    <source>
        <dbReference type="PIRSR" id="PIRSR036289-50"/>
    </source>
</evidence>
<dbReference type="InterPro" id="IPR037018">
    <property type="entry name" value="GH65_N"/>
</dbReference>
<feature type="active site" description="Proton donor" evidence="4">
    <location>
        <position position="480"/>
    </location>
</feature>
<evidence type="ECO:0000259" key="5">
    <source>
        <dbReference type="Pfam" id="PF03632"/>
    </source>
</evidence>
<evidence type="ECO:0000313" key="9">
    <source>
        <dbReference type="Proteomes" id="UP000612362"/>
    </source>
</evidence>
<keyword evidence="2" id="KW-0328">Glycosyltransferase</keyword>
<evidence type="ECO:0000256" key="3">
    <source>
        <dbReference type="ARBA" id="ARBA00022679"/>
    </source>
</evidence>
<reference evidence="8" key="1">
    <citation type="submission" date="2020-10" db="EMBL/GenBank/DDBJ databases">
        <title>Taxonomic study of unclassified bacteria belonging to the class Ktedonobacteria.</title>
        <authorList>
            <person name="Yabe S."/>
            <person name="Wang C.M."/>
            <person name="Zheng Y."/>
            <person name="Sakai Y."/>
            <person name="Cavaletti L."/>
            <person name="Monciardini P."/>
            <person name="Donadio S."/>
        </authorList>
    </citation>
    <scope>NUCLEOTIDE SEQUENCE</scope>
    <source>
        <strain evidence="8">SOSP1-1</strain>
    </source>
</reference>
<evidence type="ECO:0000259" key="7">
    <source>
        <dbReference type="Pfam" id="PF03636"/>
    </source>
</evidence>
<dbReference type="Pfam" id="PF03633">
    <property type="entry name" value="Glyco_hydro_65C"/>
    <property type="match status" value="1"/>
</dbReference>
<dbReference type="GO" id="GO:0030246">
    <property type="term" value="F:carbohydrate binding"/>
    <property type="evidence" value="ECO:0007669"/>
    <property type="project" value="InterPro"/>
</dbReference>
<dbReference type="Gene3D" id="2.60.420.10">
    <property type="entry name" value="Maltose phosphorylase, domain 3"/>
    <property type="match status" value="1"/>
</dbReference>
<gene>
    <name evidence="8" type="ORF">KSX_38180</name>
</gene>
<dbReference type="RefSeq" id="WP_220194967.1">
    <property type="nucleotide sequence ID" value="NZ_BNJF01000001.1"/>
</dbReference>
<evidence type="ECO:0000256" key="1">
    <source>
        <dbReference type="ARBA" id="ARBA00006768"/>
    </source>
</evidence>
<dbReference type="Proteomes" id="UP000612362">
    <property type="component" value="Unassembled WGS sequence"/>
</dbReference>
<dbReference type="InterPro" id="IPR012341">
    <property type="entry name" value="6hp_glycosidase-like_sf"/>
</dbReference>